<dbReference type="PANTHER" id="PTHR23355:SF44">
    <property type="entry name" value="C2H2-TYPE DOMAIN-CONTAINING PROTEIN-RELATED"/>
    <property type="match status" value="1"/>
</dbReference>
<evidence type="ECO:0000259" key="8">
    <source>
        <dbReference type="SMART" id="SM00955"/>
    </source>
</evidence>
<evidence type="ECO:0000313" key="9">
    <source>
        <dbReference type="EMBL" id="EGG23856.1"/>
    </source>
</evidence>
<keyword evidence="4" id="KW-0269">Exonuclease</keyword>
<feature type="compositionally biased region" description="Basic residues" evidence="7">
    <location>
        <begin position="133"/>
        <end position="155"/>
    </location>
</feature>
<dbReference type="EMBL" id="GL883007">
    <property type="protein sequence ID" value="EGG23856.1"/>
    <property type="molecule type" value="Genomic_DNA"/>
</dbReference>
<dbReference type="GO" id="GO:0006402">
    <property type="term" value="P:mRNA catabolic process"/>
    <property type="evidence" value="ECO:0007669"/>
    <property type="project" value="TreeGrafter"/>
</dbReference>
<evidence type="ECO:0000256" key="4">
    <source>
        <dbReference type="ARBA" id="ARBA00022839"/>
    </source>
</evidence>
<gene>
    <name evidence="9" type="ORF">DFA_05992</name>
</gene>
<evidence type="ECO:0000256" key="1">
    <source>
        <dbReference type="ARBA" id="ARBA00005785"/>
    </source>
</evidence>
<feature type="region of interest" description="Disordered" evidence="7">
    <location>
        <begin position="313"/>
        <end position="418"/>
    </location>
</feature>
<feature type="compositionally biased region" description="Low complexity" evidence="7">
    <location>
        <begin position="1"/>
        <end position="24"/>
    </location>
</feature>
<evidence type="ECO:0000256" key="5">
    <source>
        <dbReference type="ARBA" id="ARBA00022884"/>
    </source>
</evidence>
<feature type="compositionally biased region" description="Polar residues" evidence="7">
    <location>
        <begin position="511"/>
        <end position="520"/>
    </location>
</feature>
<dbReference type="Gene3D" id="2.40.50.700">
    <property type="match status" value="1"/>
</dbReference>
<dbReference type="KEGG" id="dfa:DFA_05992"/>
<accession>F4PJT2</accession>
<feature type="compositionally biased region" description="Low complexity" evidence="7">
    <location>
        <begin position="353"/>
        <end position="365"/>
    </location>
</feature>
<feature type="compositionally biased region" description="Basic and acidic residues" evidence="7">
    <location>
        <begin position="25"/>
        <end position="39"/>
    </location>
</feature>
<dbReference type="GeneID" id="14876429"/>
<dbReference type="PANTHER" id="PTHR23355">
    <property type="entry name" value="RIBONUCLEASE"/>
    <property type="match status" value="1"/>
</dbReference>
<evidence type="ECO:0000256" key="2">
    <source>
        <dbReference type="ARBA" id="ARBA00022722"/>
    </source>
</evidence>
<reference evidence="10" key="1">
    <citation type="journal article" date="2011" name="Genome Res.">
        <title>Phylogeny-wide analysis of social amoeba genomes highlights ancient origins for complex intercellular communication.</title>
        <authorList>
            <person name="Heidel A.J."/>
            <person name="Lawal H.M."/>
            <person name="Felder M."/>
            <person name="Schilde C."/>
            <person name="Helps N.R."/>
            <person name="Tunggal B."/>
            <person name="Rivero F."/>
            <person name="John U."/>
            <person name="Schleicher M."/>
            <person name="Eichinger L."/>
            <person name="Platzer M."/>
            <person name="Noegel A.A."/>
            <person name="Schaap P."/>
            <person name="Gloeckner G."/>
        </authorList>
    </citation>
    <scope>NUCLEOTIDE SEQUENCE [LARGE SCALE GENOMIC DNA]</scope>
    <source>
        <strain evidence="10">SH3</strain>
    </source>
</reference>
<dbReference type="PROSITE" id="PS01175">
    <property type="entry name" value="RIBONUCLEASE_II"/>
    <property type="match status" value="1"/>
</dbReference>
<feature type="compositionally biased region" description="Basic and acidic residues" evidence="7">
    <location>
        <begin position="316"/>
        <end position="352"/>
    </location>
</feature>
<dbReference type="SUPFAM" id="SSF50249">
    <property type="entry name" value="Nucleic acid-binding proteins"/>
    <property type="match status" value="2"/>
</dbReference>
<keyword evidence="5" id="KW-0694">RNA-binding</keyword>
<feature type="compositionally biased region" description="Acidic residues" evidence="7">
    <location>
        <begin position="495"/>
        <end position="507"/>
    </location>
</feature>
<dbReference type="Pfam" id="PF00773">
    <property type="entry name" value="RNB"/>
    <property type="match status" value="2"/>
</dbReference>
<organism evidence="9 10">
    <name type="scientific">Cavenderia fasciculata</name>
    <name type="common">Slime mold</name>
    <name type="synonym">Dictyostelium fasciculatum</name>
    <dbReference type="NCBI Taxonomy" id="261658"/>
    <lineage>
        <taxon>Eukaryota</taxon>
        <taxon>Amoebozoa</taxon>
        <taxon>Evosea</taxon>
        <taxon>Eumycetozoa</taxon>
        <taxon>Dictyostelia</taxon>
        <taxon>Acytosteliales</taxon>
        <taxon>Cavenderiaceae</taxon>
        <taxon>Cavenderia</taxon>
    </lineage>
</organism>
<feature type="compositionally biased region" description="Basic residues" evidence="7">
    <location>
        <begin position="205"/>
        <end position="265"/>
    </location>
</feature>
<sequence>MSDTTTTTSTTSTTTSSSLSTSGSEDSKDKQAPLKDSSKRFPKPPRGAQHKPAVQSAATSKDKVDKPTKPQKEKKQGDRPSQKPVSPTTPTTTTPKQQQVKPKVHKPVPSPATVSTTPTPSPASTPVPEGGHHHPHHHHPHSHPHPHHHHHHHHGGGGGHHEHPHSQGGHNRPRGGAGGIKKTFNQNEMDNGKNEQSIPIEQPVGHHHHEHHGGHHAHGSHHHPHHHEHHGGGHHGSGHHGHHGGHHQPHPHHHEHHGGGHHGGHRGQPQPHKPSKQVSPSVAAPVQVEKVVPVVPAAAPSKQDNLKMKQVLAESNEAKKKERADKKKDKRKEKERERREKRKQEKKEEKETPSSSSDSTTTTPKDTNKRRSKKEKENKNDQREKKQSGGHREEEEEEKSNNKNGEKGGDKRRRNRFDIHLSREDVQSGLDKGDLFYGTIRVNAKKFMDAYVTVDGSEHDCYVDGIKNRNRAFHTDIVVFKILPETEWKKRPSTEDEATQEQQEEEVASIKDSTSMNEDQGTIALPPFQSPSVPLRKSIAESQTFKSQQDDQGESSDEEEDDSSDESESESENDDDEEKKTDTSTTTLENQIEKLEIEDDFVIINNDNNSTSTTTTIIKSKRQPKYEDISGLKQDRLKLAALTLRAFKLNKYVSVKIVHILEAKHNKNHVGLVTEEGSTFALFTPLDQTLPRCLVFRETMPQEFRVAPQTFKTKLVSIQYGSWKESSMYPVGRFGVIFGECGDIEPETRALLKEYHVDTEPFSRDVMNCLPKLADAKDFRPSANDYKERRDLRDWIICSIDPDTAKDLDDALSCEELPDGNFRVGVHIADVSHFVTPDNALDKCAQEKATTVYLVQRAIPMLPSLLSEELCSLNYGVERFAFSVVWTMTKDGEILDEWFGRSVIKSASRLTYGVAQKIIEGLISTSWDQAMPKDDVKPILREKVSDAAVFMAMQMLSVRSMKLAEYFSTGDVDEDDWRHYALNVGHYTHFTSPIRRYPDIVVHRLLQLSIDLEKSDQASQAVREAEALRVRVEKDLPNGEWLTQISKHCNEKKMNSRKAQERSDKVFLCVLLENHPTECDAVIMAGGNTFIQVLVPMFGCEQRIYLADLKEKNMIIKDSYDGSSDENTITWPSIENNLAGSDPALAVTKKYAQLSTIRVLITVDKSKFPIDTKCTLLHPHHINIDSIPVVKNK</sequence>
<keyword evidence="3" id="KW-0378">Hydrolase</keyword>
<protein>
    <submittedName>
        <fullName evidence="9">Hypothetical ribonuclease II domain containing protein</fullName>
    </submittedName>
</protein>
<dbReference type="SMART" id="SM00955">
    <property type="entry name" value="RNB"/>
    <property type="match status" value="1"/>
</dbReference>
<feature type="compositionally biased region" description="Basic and acidic residues" evidence="7">
    <location>
        <begin position="366"/>
        <end position="409"/>
    </location>
</feature>
<feature type="compositionally biased region" description="Polar residues" evidence="7">
    <location>
        <begin position="183"/>
        <end position="199"/>
    </location>
</feature>
<dbReference type="InterPro" id="IPR033771">
    <property type="entry name" value="Rrp44_CSD1"/>
</dbReference>
<dbReference type="GO" id="GO:0000175">
    <property type="term" value="F:3'-5'-RNA exonuclease activity"/>
    <property type="evidence" value="ECO:0007669"/>
    <property type="project" value="TreeGrafter"/>
</dbReference>
<dbReference type="STRING" id="1054147.F4PJT2"/>
<feature type="compositionally biased region" description="Acidic residues" evidence="7">
    <location>
        <begin position="551"/>
        <end position="577"/>
    </location>
</feature>
<evidence type="ECO:0000313" key="10">
    <source>
        <dbReference type="Proteomes" id="UP000007797"/>
    </source>
</evidence>
<keyword evidence="2" id="KW-0540">Nuclease</keyword>
<dbReference type="GO" id="GO:0003723">
    <property type="term" value="F:RNA binding"/>
    <property type="evidence" value="ECO:0007669"/>
    <property type="project" value="UniProtKB-KW"/>
</dbReference>
<dbReference type="OMA" id="ITRWPID"/>
<dbReference type="InterPro" id="IPR001900">
    <property type="entry name" value="RNase_II/R"/>
</dbReference>
<feature type="domain" description="RNB" evidence="8">
    <location>
        <begin position="789"/>
        <end position="1012"/>
    </location>
</feature>
<dbReference type="Gene3D" id="2.40.50.690">
    <property type="match status" value="1"/>
</dbReference>
<proteinExistence type="inferred from homology"/>
<feature type="region of interest" description="Disordered" evidence="7">
    <location>
        <begin position="490"/>
        <end position="590"/>
    </location>
</feature>
<dbReference type="Proteomes" id="UP000007797">
    <property type="component" value="Unassembled WGS sequence"/>
</dbReference>
<dbReference type="InterPro" id="IPR050180">
    <property type="entry name" value="RNR_Ribonuclease"/>
</dbReference>
<feature type="compositionally biased region" description="Low complexity" evidence="7">
    <location>
        <begin position="82"/>
        <end position="101"/>
    </location>
</feature>
<dbReference type="Pfam" id="PF17849">
    <property type="entry name" value="OB_Dis3"/>
    <property type="match status" value="1"/>
</dbReference>
<dbReference type="RefSeq" id="XP_004361707.1">
    <property type="nucleotide sequence ID" value="XM_004361650.1"/>
</dbReference>
<dbReference type="GO" id="GO:0000932">
    <property type="term" value="C:P-body"/>
    <property type="evidence" value="ECO:0007669"/>
    <property type="project" value="TreeGrafter"/>
</dbReference>
<feature type="compositionally biased region" description="Basic and acidic residues" evidence="7">
    <location>
        <begin position="60"/>
        <end position="81"/>
    </location>
</feature>
<dbReference type="AlphaFoldDB" id="F4PJT2"/>
<dbReference type="InterPro" id="IPR041505">
    <property type="entry name" value="Dis3_CSD2"/>
</dbReference>
<dbReference type="Pfam" id="PF17216">
    <property type="entry name" value="Rrp44_CSD1"/>
    <property type="match status" value="1"/>
</dbReference>
<dbReference type="InterPro" id="IPR012340">
    <property type="entry name" value="NA-bd_OB-fold"/>
</dbReference>
<evidence type="ECO:0000256" key="6">
    <source>
        <dbReference type="RuleBase" id="RU003901"/>
    </source>
</evidence>
<comment type="similarity">
    <text evidence="1 6">Belongs to the RNR ribonuclease family.</text>
</comment>
<feature type="region of interest" description="Disordered" evidence="7">
    <location>
        <begin position="1"/>
        <end position="283"/>
    </location>
</feature>
<dbReference type="OrthoDB" id="372421at2759"/>
<keyword evidence="10" id="KW-1185">Reference proteome</keyword>
<evidence type="ECO:0000256" key="3">
    <source>
        <dbReference type="ARBA" id="ARBA00022801"/>
    </source>
</evidence>
<name>F4PJT2_CACFS</name>
<evidence type="ECO:0000256" key="7">
    <source>
        <dbReference type="SAM" id="MobiDB-lite"/>
    </source>
</evidence>
<dbReference type="InterPro" id="IPR022966">
    <property type="entry name" value="RNase_II/R_CS"/>
</dbReference>